<dbReference type="AlphaFoldDB" id="A0A6P7JWP3"/>
<evidence type="ECO:0000313" key="3">
    <source>
        <dbReference type="Proteomes" id="UP000515145"/>
    </source>
</evidence>
<dbReference type="CTD" id="164118"/>
<feature type="compositionally biased region" description="Polar residues" evidence="2">
    <location>
        <begin position="513"/>
        <end position="526"/>
    </location>
</feature>
<feature type="compositionally biased region" description="Low complexity" evidence="2">
    <location>
        <begin position="487"/>
        <end position="500"/>
    </location>
</feature>
<dbReference type="SMART" id="SM00028">
    <property type="entry name" value="TPR"/>
    <property type="match status" value="6"/>
</dbReference>
<dbReference type="Proteomes" id="UP000515145">
    <property type="component" value="Chromosome 16"/>
</dbReference>
<dbReference type="RefSeq" id="XP_028281384.1">
    <property type="nucleotide sequence ID" value="XM_028425583.1"/>
</dbReference>
<dbReference type="PANTHER" id="PTHR47050">
    <property type="entry name" value="TETRATRICOPEPTIDE REPEAT PROTEIN 24"/>
    <property type="match status" value="1"/>
</dbReference>
<dbReference type="InterPro" id="IPR011990">
    <property type="entry name" value="TPR-like_helical_dom_sf"/>
</dbReference>
<dbReference type="InterPro" id="IPR019734">
    <property type="entry name" value="TPR_rpt"/>
</dbReference>
<dbReference type="PANTHER" id="PTHR47050:SF1">
    <property type="entry name" value="TETRATRICOPEPTIDE REPEAT PROTEIN 24-LIKE"/>
    <property type="match status" value="1"/>
</dbReference>
<dbReference type="Pfam" id="PF14938">
    <property type="entry name" value="SNAP"/>
    <property type="match status" value="1"/>
</dbReference>
<sequence length="548" mass="59310">MASDASPPGEEEVKVKSSRRRSRKEVQRKTVNIEELTAAGHKALQEGRPEDALSCFKDALRAAAQLQDSRVLRACSVNLGAAYVEAGRPQKGLDLLQRAHPGPKASRLPDLQFNIALAHNALGQSREAAACFLQAAQLYRSQGDGGSEGDACMEMSRCYSRTQDWSLAAQGFLRAAESYRVAAMLGCAANALKEAGNHMTQSDQFSQDDITSVLTECLSLTDSITDPRTLVELYLSVGVSYCQLRCFQEAVEAFQQALGPAAQQPPLMAKVLHNLGAALNSVGQFTPAVGYHRLAAGLYGSLGCRGDQARCFSNLAFACSQLGDEEEAAESLILALQGFKDTEDHPAQVQVCESLAECYLRQRKQQKAVQLYKQALSALSHCQDSGAVQDRLVERLTAALQQSLTVSLQRPHPLRPHPHRSPVGHHVRKRFLTQTAGTAANQQSDAQRREGPGSEREATQNVAEHSGSAGGGATEIRDAYMSAAPGQASSDQSDQLQHSDLWSDRENAHTDSDASLAQEPQATPTSPGDIRESTSPLSRWRSRFCLLM</sequence>
<dbReference type="InterPro" id="IPR024812">
    <property type="entry name" value="TPR_24"/>
</dbReference>
<proteinExistence type="predicted"/>
<dbReference type="SUPFAM" id="SSF48452">
    <property type="entry name" value="TPR-like"/>
    <property type="match status" value="2"/>
</dbReference>
<protein>
    <submittedName>
        <fullName evidence="4">Tetratricopeptide repeat protein 24</fullName>
    </submittedName>
</protein>
<evidence type="ECO:0000256" key="2">
    <source>
        <dbReference type="SAM" id="MobiDB-lite"/>
    </source>
</evidence>
<feature type="region of interest" description="Disordered" evidence="2">
    <location>
        <begin position="1"/>
        <end position="29"/>
    </location>
</feature>
<reference evidence="4" key="1">
    <citation type="submission" date="2025-08" db="UniProtKB">
        <authorList>
            <consortium name="RefSeq"/>
        </authorList>
    </citation>
    <scope>IDENTIFICATION</scope>
</reference>
<feature type="repeat" description="TPR" evidence="1">
    <location>
        <begin position="231"/>
        <end position="264"/>
    </location>
</feature>
<accession>A0A6P7JWP3</accession>
<feature type="compositionally biased region" description="Basic and acidic residues" evidence="2">
    <location>
        <begin position="446"/>
        <end position="458"/>
    </location>
</feature>
<keyword evidence="3" id="KW-1185">Reference proteome</keyword>
<gene>
    <name evidence="4" type="primary">ttc24</name>
</gene>
<evidence type="ECO:0000256" key="1">
    <source>
        <dbReference type="PROSITE-ProRule" id="PRU00339"/>
    </source>
</evidence>
<dbReference type="PROSITE" id="PS50005">
    <property type="entry name" value="TPR"/>
    <property type="match status" value="1"/>
</dbReference>
<organism evidence="3 4">
    <name type="scientific">Parambassis ranga</name>
    <name type="common">Indian glassy fish</name>
    <dbReference type="NCBI Taxonomy" id="210632"/>
    <lineage>
        <taxon>Eukaryota</taxon>
        <taxon>Metazoa</taxon>
        <taxon>Chordata</taxon>
        <taxon>Craniata</taxon>
        <taxon>Vertebrata</taxon>
        <taxon>Euteleostomi</taxon>
        <taxon>Actinopterygii</taxon>
        <taxon>Neopterygii</taxon>
        <taxon>Teleostei</taxon>
        <taxon>Neoteleostei</taxon>
        <taxon>Acanthomorphata</taxon>
        <taxon>Ovalentaria</taxon>
        <taxon>Ambassidae</taxon>
        <taxon>Parambassis</taxon>
    </lineage>
</organism>
<dbReference type="Pfam" id="PF13424">
    <property type="entry name" value="TPR_12"/>
    <property type="match status" value="1"/>
</dbReference>
<dbReference type="Gene3D" id="1.25.40.10">
    <property type="entry name" value="Tetratricopeptide repeat domain"/>
    <property type="match status" value="2"/>
</dbReference>
<feature type="compositionally biased region" description="Polar residues" evidence="2">
    <location>
        <begin position="434"/>
        <end position="445"/>
    </location>
</feature>
<evidence type="ECO:0000313" key="4">
    <source>
        <dbReference type="RefSeq" id="XP_028281384.1"/>
    </source>
</evidence>
<dbReference type="GeneID" id="114448557"/>
<dbReference type="InParanoid" id="A0A6P7JWP3"/>
<name>A0A6P7JWP3_9TELE</name>
<feature type="region of interest" description="Disordered" evidence="2">
    <location>
        <begin position="434"/>
        <end position="537"/>
    </location>
</feature>
<dbReference type="OrthoDB" id="9991614at2759"/>
<feature type="compositionally biased region" description="Basic and acidic residues" evidence="2">
    <location>
        <begin position="501"/>
        <end position="512"/>
    </location>
</feature>
<keyword evidence="1" id="KW-0802">TPR repeat</keyword>